<gene>
    <name evidence="2" type="ORF">LOD99_7186</name>
</gene>
<dbReference type="InterPro" id="IPR008967">
    <property type="entry name" value="p53-like_TF_DNA-bd_sf"/>
</dbReference>
<name>A0AAV7JT57_9METZ</name>
<dbReference type="InterPro" id="IPR013783">
    <property type="entry name" value="Ig-like_fold"/>
</dbReference>
<dbReference type="PANTHER" id="PTHR24169:SF25">
    <property type="entry name" value="DORSAL-RELATED IMMUNITY FACTOR DIF-RELATED"/>
    <property type="match status" value="1"/>
</dbReference>
<organism evidence="2 3">
    <name type="scientific">Oopsacas minuta</name>
    <dbReference type="NCBI Taxonomy" id="111878"/>
    <lineage>
        <taxon>Eukaryota</taxon>
        <taxon>Metazoa</taxon>
        <taxon>Porifera</taxon>
        <taxon>Hexactinellida</taxon>
        <taxon>Hexasterophora</taxon>
        <taxon>Lyssacinosida</taxon>
        <taxon>Leucopsacidae</taxon>
        <taxon>Oopsacas</taxon>
    </lineage>
</organism>
<dbReference type="PRINTS" id="PR00057">
    <property type="entry name" value="NFKBTNSCPFCT"/>
</dbReference>
<dbReference type="InterPro" id="IPR011539">
    <property type="entry name" value="RHD_DNA_bind_dom"/>
</dbReference>
<evidence type="ECO:0000313" key="2">
    <source>
        <dbReference type="EMBL" id="KAI6652168.1"/>
    </source>
</evidence>
<dbReference type="Pfam" id="PF00554">
    <property type="entry name" value="RHD_DNA_bind"/>
    <property type="match status" value="1"/>
</dbReference>
<dbReference type="InterPro" id="IPR002909">
    <property type="entry name" value="IPT_dom"/>
</dbReference>
<feature type="domain" description="RHD" evidence="1">
    <location>
        <begin position="237"/>
        <end position="455"/>
    </location>
</feature>
<dbReference type="PROSITE" id="PS50254">
    <property type="entry name" value="REL_2"/>
    <property type="match status" value="1"/>
</dbReference>
<evidence type="ECO:0000313" key="3">
    <source>
        <dbReference type="Proteomes" id="UP001165289"/>
    </source>
</evidence>
<dbReference type="PROSITE" id="PS01204">
    <property type="entry name" value="REL_1"/>
    <property type="match status" value="1"/>
</dbReference>
<dbReference type="GO" id="GO:0005737">
    <property type="term" value="C:cytoplasm"/>
    <property type="evidence" value="ECO:0007669"/>
    <property type="project" value="InterPro"/>
</dbReference>
<accession>A0AAV7JT57</accession>
<protein>
    <submittedName>
        <fullName evidence="2">Nuclear factor NF-kappa-B subunit</fullName>
    </submittedName>
</protein>
<dbReference type="Pfam" id="PF16179">
    <property type="entry name" value="RHD_dimer"/>
    <property type="match status" value="1"/>
</dbReference>
<sequence>MSPHTSRPDSETQIEEYLEWVQKELLCRELEVTQVAYFDKEEIRGLGDMFLLLVWTPLSIDTFSTTEMNGSNSTLVWLQQNILSNKIVNLYTHNSSSYTLPNWASYFRKFYLPIHSSTAALGSYLKLEPSSKLNSQSRVDWKLEEDQAKHLLRIADPLELHSLHRLIPHANKSSDKAELVPDNYIFKEYRTLLWYMLNIGYLKADTVIEDFSYALEQYYPKVVNGIKRVEIITENGDNHPTVIISEQPKSQGYRFRYECEGYTHGGIPGEYSERGRKTHPTLLFNDYEGRVIVVGYLVGDEGRCQHANSLVGRDVHRGVMVRYGVVSSSSPKMLLGNISIQHCKKKLITQSAEMQLETRRLVEKIGVDALRSALASSNLNGTGSESALEELIKKHLTEEDYKEISLGQERNTSSPQNLSAVKLSLIIYTQHKVRGEFTELSRLTTHSIFDSQSVHSSSPRICKINVSKGNPEGSDEILILCEKIQKNDIEVIFSEERDSVDNEIGWYQNIAITSNDVHHQYAVSIKTPSYTDINIKRTHTVFIRLRRLSDSLYSNPIEFYYEPELRMVDPEGIGRKRKKEESLDRLIRY</sequence>
<proteinExistence type="predicted"/>
<dbReference type="PANTHER" id="PTHR24169">
    <property type="entry name" value="NUCLEAR FACTOR NF-KAPPA-B PROTEIN"/>
    <property type="match status" value="1"/>
</dbReference>
<dbReference type="AlphaFoldDB" id="A0AAV7JT57"/>
<dbReference type="EMBL" id="JAKMXF010000299">
    <property type="protein sequence ID" value="KAI6652168.1"/>
    <property type="molecule type" value="Genomic_DNA"/>
</dbReference>
<comment type="caution">
    <text evidence="2">The sequence shown here is derived from an EMBL/GenBank/DDBJ whole genome shotgun (WGS) entry which is preliminary data.</text>
</comment>
<dbReference type="SUPFAM" id="SSF49417">
    <property type="entry name" value="p53-like transcription factors"/>
    <property type="match status" value="1"/>
</dbReference>
<dbReference type="GO" id="GO:0000978">
    <property type="term" value="F:RNA polymerase II cis-regulatory region sequence-specific DNA binding"/>
    <property type="evidence" value="ECO:0007669"/>
    <property type="project" value="TreeGrafter"/>
</dbReference>
<dbReference type="InterPro" id="IPR014756">
    <property type="entry name" value="Ig_E-set"/>
</dbReference>
<dbReference type="Gene3D" id="2.60.40.10">
    <property type="entry name" value="Immunoglobulins"/>
    <property type="match status" value="1"/>
</dbReference>
<dbReference type="SUPFAM" id="SSF81296">
    <property type="entry name" value="E set domains"/>
    <property type="match status" value="1"/>
</dbReference>
<dbReference type="SMART" id="SM00429">
    <property type="entry name" value="IPT"/>
    <property type="match status" value="1"/>
</dbReference>
<dbReference type="InterPro" id="IPR000451">
    <property type="entry name" value="NFkB/Dor"/>
</dbReference>
<dbReference type="Gene3D" id="2.60.40.340">
    <property type="entry name" value="Rel homology domain (RHD), DNA-binding domain"/>
    <property type="match status" value="1"/>
</dbReference>
<dbReference type="GO" id="GO:0000981">
    <property type="term" value="F:DNA-binding transcription factor activity, RNA polymerase II-specific"/>
    <property type="evidence" value="ECO:0007669"/>
    <property type="project" value="TreeGrafter"/>
</dbReference>
<dbReference type="InterPro" id="IPR032397">
    <property type="entry name" value="RHD_dimer"/>
</dbReference>
<reference evidence="2 3" key="1">
    <citation type="journal article" date="2023" name="BMC Biol.">
        <title>The compact genome of the sponge Oopsacas minuta (Hexactinellida) is lacking key metazoan core genes.</title>
        <authorList>
            <person name="Santini S."/>
            <person name="Schenkelaars Q."/>
            <person name="Jourda C."/>
            <person name="Duchesne M."/>
            <person name="Belahbib H."/>
            <person name="Rocher C."/>
            <person name="Selva M."/>
            <person name="Riesgo A."/>
            <person name="Vervoort M."/>
            <person name="Leys S.P."/>
            <person name="Kodjabachian L."/>
            <person name="Le Bivic A."/>
            <person name="Borchiellini C."/>
            <person name="Claverie J.M."/>
            <person name="Renard E."/>
        </authorList>
    </citation>
    <scope>NUCLEOTIDE SEQUENCE [LARGE SCALE GENOMIC DNA]</scope>
    <source>
        <strain evidence="2">SPO-2</strain>
    </source>
</reference>
<keyword evidence="3" id="KW-1185">Reference proteome</keyword>
<dbReference type="InterPro" id="IPR037059">
    <property type="entry name" value="RHD_DNA_bind_dom_sf"/>
</dbReference>
<dbReference type="Proteomes" id="UP001165289">
    <property type="component" value="Unassembled WGS sequence"/>
</dbReference>
<evidence type="ECO:0000259" key="1">
    <source>
        <dbReference type="PROSITE" id="PS50254"/>
    </source>
</evidence>
<dbReference type="InterPro" id="IPR030492">
    <property type="entry name" value="RHD_CS"/>
</dbReference>